<evidence type="ECO:0000313" key="3">
    <source>
        <dbReference type="Proteomes" id="UP000014074"/>
    </source>
</evidence>
<dbReference type="eggNOG" id="ENOG502S2X2">
    <property type="taxonomic scope" value="Eukaryota"/>
</dbReference>
<dbReference type="Proteomes" id="UP000014074">
    <property type="component" value="Unassembled WGS sequence"/>
</dbReference>
<protein>
    <submittedName>
        <fullName evidence="2">Putative tfiiic transcription initiation factor complex subunits tfc3 protein</fullName>
    </submittedName>
</protein>
<reference evidence="3" key="1">
    <citation type="journal article" date="2013" name="Genome Announc.">
        <title>Draft genome sequence of the ascomycete Phaeoacremonium aleophilum strain UCR-PA7, a causal agent of the esca disease complex in grapevines.</title>
        <authorList>
            <person name="Blanco-Ulate B."/>
            <person name="Rolshausen P."/>
            <person name="Cantu D."/>
        </authorList>
    </citation>
    <scope>NUCLEOTIDE SEQUENCE [LARGE SCALE GENOMIC DNA]</scope>
    <source>
        <strain evidence="3">UCR-PA7</strain>
    </source>
</reference>
<dbReference type="HOGENOM" id="CLU_631909_0_0_1"/>
<accession>R8BHG4</accession>
<dbReference type="OrthoDB" id="5403573at2759"/>
<proteinExistence type="predicted"/>
<dbReference type="RefSeq" id="XP_007916525.1">
    <property type="nucleotide sequence ID" value="XM_007918334.1"/>
</dbReference>
<gene>
    <name evidence="2" type="ORF">UCRPA7_5790</name>
</gene>
<keyword evidence="2" id="KW-0648">Protein biosynthesis</keyword>
<keyword evidence="3" id="KW-1185">Reference proteome</keyword>
<dbReference type="GeneID" id="19326380"/>
<dbReference type="KEGG" id="tmn:UCRPA7_5790"/>
<sequence length="434" mass="49824">MKVSALRRFWKTVKKERLSFINDLTDKFQISFVEAYEKRELPPIDFDDVVSYDWPLLLKWTVGLTVQDIVLPGTRKELGDDSCIQTFATENRDWRESYHHWQRSVFNKFQDATSEAATVTLNRSSEQPLPNLMGIAQSWIRALCCTPIHRYTAMDIKNKFLSLGGQSETYINELLENAIIDLERAKIAIKNKSRALATGRPYRLNDHFLKHLDRYAQEEKYALASSFKAQLDETFRRGEIFSVPYLTNDGMILATLNLQAYGRIRVNSVGQPDVPFGFEPGNYETRKFPKSYLHWGLEISPTENYLFDEDIDALGVAKQSVLPRELGDSRLPLWCDFFGVLDNERWAKFLGSVFFMLATRGNMDAEAVSMALQPCVEVFEAEAIMGWAREVGLLQEVTTGGGLTVCEWWWLVVGRQIDREGAKYEGGEELQDEM</sequence>
<organism evidence="2 3">
    <name type="scientific">Phaeoacremonium minimum (strain UCR-PA7)</name>
    <name type="common">Esca disease fungus</name>
    <name type="synonym">Togninia minima</name>
    <dbReference type="NCBI Taxonomy" id="1286976"/>
    <lineage>
        <taxon>Eukaryota</taxon>
        <taxon>Fungi</taxon>
        <taxon>Dikarya</taxon>
        <taxon>Ascomycota</taxon>
        <taxon>Pezizomycotina</taxon>
        <taxon>Sordariomycetes</taxon>
        <taxon>Sordariomycetidae</taxon>
        <taxon>Togniniales</taxon>
        <taxon>Togniniaceae</taxon>
        <taxon>Phaeoacremonium</taxon>
    </lineage>
</organism>
<dbReference type="AlphaFoldDB" id="R8BHG4"/>
<keyword evidence="2" id="KW-0396">Initiation factor</keyword>
<evidence type="ECO:0000259" key="1">
    <source>
        <dbReference type="Pfam" id="PF20222"/>
    </source>
</evidence>
<feature type="domain" description="Transcription factor tau subunit sfc3/Tfc3 C-terminal" evidence="1">
    <location>
        <begin position="2"/>
        <end position="368"/>
    </location>
</feature>
<dbReference type="GO" id="GO:0003743">
    <property type="term" value="F:translation initiation factor activity"/>
    <property type="evidence" value="ECO:0007669"/>
    <property type="project" value="UniProtKB-KW"/>
</dbReference>
<dbReference type="EMBL" id="KB933203">
    <property type="protein sequence ID" value="EON98687.1"/>
    <property type="molecule type" value="Genomic_DNA"/>
</dbReference>
<name>R8BHG4_PHAM7</name>
<evidence type="ECO:0000313" key="2">
    <source>
        <dbReference type="EMBL" id="EON98687.1"/>
    </source>
</evidence>
<dbReference type="InterPro" id="IPR046488">
    <property type="entry name" value="Sfc3/Tfc3_C"/>
</dbReference>
<dbReference type="Pfam" id="PF20222">
    <property type="entry name" value="DUF6581"/>
    <property type="match status" value="1"/>
</dbReference>